<dbReference type="SUPFAM" id="SSF56436">
    <property type="entry name" value="C-type lectin-like"/>
    <property type="match status" value="1"/>
</dbReference>
<dbReference type="SMART" id="SM00034">
    <property type="entry name" value="CLECT"/>
    <property type="match status" value="1"/>
</dbReference>
<reference evidence="4" key="1">
    <citation type="submission" date="2025-08" db="UniProtKB">
        <authorList>
            <consortium name="RefSeq"/>
        </authorList>
    </citation>
    <scope>IDENTIFICATION</scope>
</reference>
<dbReference type="PANTHER" id="PTHR22803">
    <property type="entry name" value="MANNOSE, PHOSPHOLIPASE, LECTIN RECEPTOR RELATED"/>
    <property type="match status" value="1"/>
</dbReference>
<proteinExistence type="predicted"/>
<feature type="non-terminal residue" evidence="4">
    <location>
        <position position="193"/>
    </location>
</feature>
<dbReference type="FunFam" id="3.10.100.10:FF:000051">
    <property type="entry name" value="Lymphocyte antigen 75 variant"/>
    <property type="match status" value="1"/>
</dbReference>
<dbReference type="Proteomes" id="UP000189704">
    <property type="component" value="Unplaced"/>
</dbReference>
<accession>A0A3Q0DXD8</accession>
<dbReference type="RefSeq" id="XP_021566393.1">
    <property type="nucleotide sequence ID" value="XM_021710718.1"/>
</dbReference>
<feature type="domain" description="C-type lectin" evidence="2">
    <location>
        <begin position="78"/>
        <end position="180"/>
    </location>
</feature>
<dbReference type="AlphaFoldDB" id="A0A3Q0DXD8"/>
<keyword evidence="1" id="KW-0430">Lectin</keyword>
<dbReference type="InterPro" id="IPR001304">
    <property type="entry name" value="C-type_lectin-like"/>
</dbReference>
<dbReference type="Gene3D" id="3.10.100.10">
    <property type="entry name" value="Mannose-Binding Protein A, subunit A"/>
    <property type="match status" value="1"/>
</dbReference>
<dbReference type="Pfam" id="PF00059">
    <property type="entry name" value="Lectin_C"/>
    <property type="match status" value="1"/>
</dbReference>
<evidence type="ECO:0000259" key="2">
    <source>
        <dbReference type="PROSITE" id="PS50041"/>
    </source>
</evidence>
<dbReference type="GeneID" id="110595363"/>
<dbReference type="OrthoDB" id="6153550at2759"/>
<evidence type="ECO:0000313" key="4">
    <source>
        <dbReference type="RefSeq" id="XP_021566393.1"/>
    </source>
</evidence>
<dbReference type="InterPro" id="IPR016186">
    <property type="entry name" value="C-type_lectin-like/link_sf"/>
</dbReference>
<dbReference type="KEGG" id="csyr:110595363"/>
<gene>
    <name evidence="4" type="primary">LOC110595363</name>
</gene>
<dbReference type="InterPro" id="IPR016187">
    <property type="entry name" value="CTDL_fold"/>
</dbReference>
<dbReference type="InterPro" id="IPR050111">
    <property type="entry name" value="C-type_lectin/snaclec_domain"/>
</dbReference>
<evidence type="ECO:0000313" key="3">
    <source>
        <dbReference type="Proteomes" id="UP000189704"/>
    </source>
</evidence>
<evidence type="ECO:0000256" key="1">
    <source>
        <dbReference type="ARBA" id="ARBA00022734"/>
    </source>
</evidence>
<organism evidence="3 4">
    <name type="scientific">Carlito syrichta</name>
    <name type="common">Philippine tarsier</name>
    <name type="synonym">Tarsius syrichta</name>
    <dbReference type="NCBI Taxonomy" id="1868482"/>
    <lineage>
        <taxon>Eukaryota</taxon>
        <taxon>Metazoa</taxon>
        <taxon>Chordata</taxon>
        <taxon>Craniata</taxon>
        <taxon>Vertebrata</taxon>
        <taxon>Euteleostomi</taxon>
        <taxon>Mammalia</taxon>
        <taxon>Eutheria</taxon>
        <taxon>Euarchontoglires</taxon>
        <taxon>Primates</taxon>
        <taxon>Haplorrhini</taxon>
        <taxon>Tarsiiformes</taxon>
        <taxon>Tarsiidae</taxon>
        <taxon>Carlito</taxon>
    </lineage>
</organism>
<dbReference type="CDD" id="cd00037">
    <property type="entry name" value="CLECT"/>
    <property type="match status" value="1"/>
</dbReference>
<keyword evidence="3" id="KW-1185">Reference proteome</keyword>
<name>A0A3Q0DXD8_CARSF</name>
<dbReference type="PROSITE" id="PS50041">
    <property type="entry name" value="C_TYPE_LECTIN_2"/>
    <property type="match status" value="1"/>
</dbReference>
<dbReference type="GO" id="GO:0030246">
    <property type="term" value="F:carbohydrate binding"/>
    <property type="evidence" value="ECO:0007669"/>
    <property type="project" value="UniProtKB-KW"/>
</dbReference>
<protein>
    <submittedName>
        <fullName evidence="4">Lymphocyte antigen 75-like</fullName>
    </submittedName>
</protein>
<sequence length="193" mass="21967">MWFDKTMLSYTHWRAGRPTIKSGKFLAGLSTDGFWDVLTFNALQDTLFFHQQSILACKIEMVDYKEEYNTTLPQFIPYKDGTYNVIQKRVTWYEALNTCSQSGGHLASVHDQNGQLFLEDIVKRDGFPLWVGLSSHDGSESSFEWSDGSTFDYIPWGGQKSPGNCVVLDPKGTWKHEKCNSVKDGAICYKPIQ</sequence>